<dbReference type="RefSeq" id="WP_323452560.1">
    <property type="nucleotide sequence ID" value="NZ_JAYFUI010000054.1"/>
</dbReference>
<keyword evidence="2" id="KW-1185">Reference proteome</keyword>
<name>A0ABU5VDG9_9PSED</name>
<dbReference type="Proteomes" id="UP001302573">
    <property type="component" value="Unassembled WGS sequence"/>
</dbReference>
<organism evidence="1 2">
    <name type="scientific">Pseudomonas machongensis</name>
    <dbReference type="NCBI Taxonomy" id="3110229"/>
    <lineage>
        <taxon>Bacteria</taxon>
        <taxon>Pseudomonadati</taxon>
        <taxon>Pseudomonadota</taxon>
        <taxon>Gammaproteobacteria</taxon>
        <taxon>Pseudomonadales</taxon>
        <taxon>Pseudomonadaceae</taxon>
        <taxon>Pseudomonas</taxon>
    </lineage>
</organism>
<gene>
    <name evidence="1" type="ORF">VA602_04130</name>
</gene>
<protein>
    <recommendedName>
        <fullName evidence="3">Competence protein CoiA-like family protein</fullName>
    </recommendedName>
</protein>
<comment type="caution">
    <text evidence="1">The sequence shown here is derived from an EMBL/GenBank/DDBJ whole genome shotgun (WGS) entry which is preliminary data.</text>
</comment>
<dbReference type="EMBL" id="JAYFUI010000054">
    <property type="protein sequence ID" value="MEA5670520.1"/>
    <property type="molecule type" value="Genomic_DNA"/>
</dbReference>
<proteinExistence type="predicted"/>
<evidence type="ECO:0008006" key="3">
    <source>
        <dbReference type="Google" id="ProtNLM"/>
    </source>
</evidence>
<accession>A0ABU5VDG9</accession>
<reference evidence="1 2" key="1">
    <citation type="submission" date="2023-12" db="EMBL/GenBank/DDBJ databases">
        <title>Pseudomonas machongensis sp. nov., isolated from wilted pepper plants (Capsicum annuum).</title>
        <authorList>
            <person name="Qiu M."/>
            <person name="Li Y."/>
            <person name="Liu Q."/>
            <person name="Zhang X."/>
            <person name="Huang Y."/>
            <person name="Guo R."/>
            <person name="Hu M."/>
            <person name="Zhou J."/>
            <person name="Zhou X."/>
        </authorList>
    </citation>
    <scope>NUCLEOTIDE SEQUENCE [LARGE SCALE GENOMIC DNA]</scope>
    <source>
        <strain evidence="1 2">MH2</strain>
    </source>
</reference>
<sequence>MADGSVKKPQNWDSNRIKHALHLPGWTFRKDSEATLRANGKPVLVSEYQPDMKGSLFCPECCCPLFRSPTKEEANKKGKNAFYAHRRNIVTDCGLRTKKAEGKKYLSEEEAAQAIVDGKLVIVEGFLQTRPAVPEKKAGVYDQTAVEDQDGEVTTVPIARHRGKSFNLPSKLTTVRGLCRNFNENLYKYYVLPGAQHARLLLDSLRDISAMDSPTQSEVLGFGRIQSIWDAGPNPHNIRFVKLKFNRGGGYADFSIKIQRYDAELHSLNEQSVGRFVLFYGIVRESGVGLAVSNLAWGEVALLPLKYDQYLT</sequence>
<evidence type="ECO:0000313" key="2">
    <source>
        <dbReference type="Proteomes" id="UP001302573"/>
    </source>
</evidence>
<evidence type="ECO:0000313" key="1">
    <source>
        <dbReference type="EMBL" id="MEA5670520.1"/>
    </source>
</evidence>